<comment type="caution">
    <text evidence="10">The sequence shown here is derived from an EMBL/GenBank/DDBJ whole genome shotgun (WGS) entry which is preliminary data.</text>
</comment>
<name>A0A063BRW2_USTVR</name>
<accession>A0A063BRW2</accession>
<dbReference type="GO" id="GO:0005524">
    <property type="term" value="F:ATP binding"/>
    <property type="evidence" value="ECO:0007669"/>
    <property type="project" value="UniProtKB-KW"/>
</dbReference>
<protein>
    <submittedName>
        <fullName evidence="10">Uncharacterized protein</fullName>
    </submittedName>
</protein>
<reference evidence="11" key="1">
    <citation type="journal article" date="2016" name="Genome Announc.">
        <title>Genome sequence of Ustilaginoidea virens IPU010, a rice pathogenic fungus causing false smut.</title>
        <authorList>
            <person name="Kumagai T."/>
            <person name="Ishii T."/>
            <person name="Terai G."/>
            <person name="Umemura M."/>
            <person name="Machida M."/>
            <person name="Asai K."/>
        </authorList>
    </citation>
    <scope>NUCLEOTIDE SEQUENCE [LARGE SCALE GENOMIC DNA]</scope>
    <source>
        <strain evidence="11">IPU010</strain>
    </source>
</reference>
<proteinExistence type="inferred from homology"/>
<dbReference type="SMART" id="SM00487">
    <property type="entry name" value="DEXDc"/>
    <property type="match status" value="1"/>
</dbReference>
<keyword evidence="3" id="KW-0547">Nucleotide-binding</keyword>
<keyword evidence="5" id="KW-0347">Helicase</keyword>
<feature type="compositionally biased region" description="Basic and acidic residues" evidence="9">
    <location>
        <begin position="36"/>
        <end position="67"/>
    </location>
</feature>
<dbReference type="HOGENOM" id="CLU_000315_17_3_1"/>
<dbReference type="Pfam" id="PF00176">
    <property type="entry name" value="SNF2-rel_dom"/>
    <property type="match status" value="2"/>
</dbReference>
<sequence>MDDTSSPSSGVESVLSEANDMTSAPSSPPPAASPPPDHDAQFTEDSLLKEEREARAENRRAEQDKRAAAAAGQRGRASNNNNKKKKKKKKAETRAEHEAKARELDALLMKSAAFSDILTKKTQVLGRVGSSLDGKTLGEHHLNMAKQPKCMVGGTMRDYQLEGLTWMFEICSQGMSGILADEMGLGKTVQTIALIALLREQENYLGPHLIVAPLSTLSNWMDEFHKWTPSIPAVMYHGDRAQRQDIFQTKLMANLQAGRPSPRFPVVCTSYEMVLRDQHNLSRIQWEFIIIVCAKTSPISASCSAGGGVATSDQDFLRQDEGHRMKNADAKLFQQLRQFSSATRLLITGTPLQNNLKELWSLLHFLLPNIFTDWEAFESWFDFSDLGDEKRTEEFIADQVKQDLVRKMHLILQPLLLRRVKQDVAAYLPQKREYVLFAPMTKEQTDLYNAFTDKEVDTRAFLEQSIFDKINGAPTRVDDDDGDDKPPRASSTSERARRRSASKENTTSLPVRPSRRGKEAAESRAAAGCAGPAPNAFALMMGRRSLSHAQAARDDAPAAARKSKRKSPPAAVAPEPKSARSSRTSTPSSTRGRTTRRGRTYAEADSDEEALSDDAFEAKLARELGSNDDDDGDDGDEGDEADVLQTPAEVERAETLELAKKQLAHKKLGNPLAQLRLVCNSPHNFYNPWAASADVPVDESIVTSSGKMLLLDRLLPRLFRRGHKVLLFSQFKTQLDILEDYSRDLRGWRVCRIDGSVPQDRRRQQIHAFNTDPAHNLFLLSTRAGGQGINLASADTVILFDSDFNPQQDLQAQDRCHRIGQTRPVVVYRLATRGTVEESLLLCADAKRRLEKLVIRKGGFRAIMGQKLAARERVDEDALRALLLRDGQVYETSGGAHVLSDQDLDELCDRSDDAYRRAASGLGDADSYRVVETGADSIRMTRVD</sequence>
<keyword evidence="6" id="KW-0067">ATP-binding</keyword>
<dbReference type="CDD" id="cd18793">
    <property type="entry name" value="SF2_C_SNF"/>
    <property type="match status" value="1"/>
</dbReference>
<feature type="compositionally biased region" description="Basic residues" evidence="9">
    <location>
        <begin position="82"/>
        <end position="91"/>
    </location>
</feature>
<dbReference type="PANTHER" id="PTHR10799">
    <property type="entry name" value="SNF2/RAD54 HELICASE FAMILY"/>
    <property type="match status" value="1"/>
</dbReference>
<evidence type="ECO:0000256" key="1">
    <source>
        <dbReference type="ARBA" id="ARBA00004123"/>
    </source>
</evidence>
<feature type="compositionally biased region" description="Pro residues" evidence="9">
    <location>
        <begin position="26"/>
        <end position="35"/>
    </location>
</feature>
<dbReference type="Gene3D" id="3.40.50.10810">
    <property type="entry name" value="Tandem AAA-ATPase domain"/>
    <property type="match status" value="2"/>
</dbReference>
<keyword evidence="7" id="KW-0175">Coiled coil</keyword>
<dbReference type="PROSITE" id="PS51194">
    <property type="entry name" value="HELICASE_CTER"/>
    <property type="match status" value="1"/>
</dbReference>
<keyword evidence="4" id="KW-0378">Hydrolase</keyword>
<dbReference type="InterPro" id="IPR049730">
    <property type="entry name" value="SNF2/RAD54-like_C"/>
</dbReference>
<organism evidence="10 11">
    <name type="scientific">Ustilaginoidea virens</name>
    <name type="common">Rice false smut fungus</name>
    <name type="synonym">Villosiclava virens</name>
    <dbReference type="NCBI Taxonomy" id="1159556"/>
    <lineage>
        <taxon>Eukaryota</taxon>
        <taxon>Fungi</taxon>
        <taxon>Dikarya</taxon>
        <taxon>Ascomycota</taxon>
        <taxon>Pezizomycotina</taxon>
        <taxon>Sordariomycetes</taxon>
        <taxon>Hypocreomycetidae</taxon>
        <taxon>Hypocreales</taxon>
        <taxon>Clavicipitaceae</taxon>
        <taxon>Ustilaginoidea</taxon>
    </lineage>
</organism>
<gene>
    <name evidence="10" type="ORF">UVI_02056350</name>
</gene>
<dbReference type="SMART" id="SM00490">
    <property type="entry name" value="HELICc"/>
    <property type="match status" value="1"/>
</dbReference>
<feature type="compositionally biased region" description="Low complexity" evidence="9">
    <location>
        <begin position="68"/>
        <end position="81"/>
    </location>
</feature>
<feature type="compositionally biased region" description="Acidic residues" evidence="9">
    <location>
        <begin position="604"/>
        <end position="615"/>
    </location>
</feature>
<evidence type="ECO:0000256" key="7">
    <source>
        <dbReference type="ARBA" id="ARBA00023054"/>
    </source>
</evidence>
<feature type="region of interest" description="Disordered" evidence="9">
    <location>
        <begin position="472"/>
        <end position="530"/>
    </location>
</feature>
<dbReference type="GO" id="GO:0005634">
    <property type="term" value="C:nucleus"/>
    <property type="evidence" value="ECO:0007669"/>
    <property type="project" value="UniProtKB-SubCell"/>
</dbReference>
<evidence type="ECO:0000256" key="5">
    <source>
        <dbReference type="ARBA" id="ARBA00022806"/>
    </source>
</evidence>
<evidence type="ECO:0000256" key="4">
    <source>
        <dbReference type="ARBA" id="ARBA00022801"/>
    </source>
</evidence>
<evidence type="ECO:0000256" key="3">
    <source>
        <dbReference type="ARBA" id="ARBA00022741"/>
    </source>
</evidence>
<dbReference type="Pfam" id="PF00271">
    <property type="entry name" value="Helicase_C"/>
    <property type="match status" value="1"/>
</dbReference>
<keyword evidence="8" id="KW-0539">Nucleus</keyword>
<dbReference type="AlphaFoldDB" id="A0A063BRW2"/>
<dbReference type="STRING" id="1159556.A0A063BRW2"/>
<evidence type="ECO:0000313" key="11">
    <source>
        <dbReference type="Proteomes" id="UP000054053"/>
    </source>
</evidence>
<dbReference type="InterPro" id="IPR038718">
    <property type="entry name" value="SNF2-like_sf"/>
</dbReference>
<evidence type="ECO:0000256" key="6">
    <source>
        <dbReference type="ARBA" id="ARBA00022840"/>
    </source>
</evidence>
<evidence type="ECO:0000256" key="9">
    <source>
        <dbReference type="SAM" id="MobiDB-lite"/>
    </source>
</evidence>
<comment type="similarity">
    <text evidence="2">Belongs to the SNF2/RAD54 helicase family.</text>
</comment>
<dbReference type="Gene3D" id="3.40.50.300">
    <property type="entry name" value="P-loop containing nucleotide triphosphate hydrolases"/>
    <property type="match status" value="2"/>
</dbReference>
<dbReference type="InterPro" id="IPR001650">
    <property type="entry name" value="Helicase_C-like"/>
</dbReference>
<feature type="region of interest" description="Disordered" evidence="9">
    <location>
        <begin position="1"/>
        <end position="98"/>
    </location>
</feature>
<feature type="compositionally biased region" description="Low complexity" evidence="9">
    <location>
        <begin position="579"/>
        <end position="592"/>
    </location>
</feature>
<evidence type="ECO:0000256" key="8">
    <source>
        <dbReference type="ARBA" id="ARBA00023242"/>
    </source>
</evidence>
<dbReference type="InterPro" id="IPR027417">
    <property type="entry name" value="P-loop_NTPase"/>
</dbReference>
<dbReference type="Proteomes" id="UP000054053">
    <property type="component" value="Unassembled WGS sequence"/>
</dbReference>
<dbReference type="FunFam" id="3.40.50.10810:FF:000015">
    <property type="entry name" value="lymphoid-specific helicase isoform X1"/>
    <property type="match status" value="1"/>
</dbReference>
<dbReference type="EMBL" id="BBTG02000047">
    <property type="protein sequence ID" value="GAO17954.1"/>
    <property type="molecule type" value="Genomic_DNA"/>
</dbReference>
<dbReference type="SUPFAM" id="SSF52540">
    <property type="entry name" value="P-loop containing nucleoside triphosphate hydrolases"/>
    <property type="match status" value="2"/>
</dbReference>
<dbReference type="PROSITE" id="PS51192">
    <property type="entry name" value="HELICASE_ATP_BIND_1"/>
    <property type="match status" value="1"/>
</dbReference>
<dbReference type="GO" id="GO:0004386">
    <property type="term" value="F:helicase activity"/>
    <property type="evidence" value="ECO:0007669"/>
    <property type="project" value="UniProtKB-KW"/>
</dbReference>
<feature type="region of interest" description="Disordered" evidence="9">
    <location>
        <begin position="548"/>
        <end position="648"/>
    </location>
</feature>
<evidence type="ECO:0000313" key="10">
    <source>
        <dbReference type="EMBL" id="GAO17954.1"/>
    </source>
</evidence>
<comment type="subcellular location">
    <subcellularLocation>
        <location evidence="1">Nucleus</location>
    </subcellularLocation>
</comment>
<dbReference type="InterPro" id="IPR014001">
    <property type="entry name" value="Helicase_ATP-bd"/>
</dbReference>
<feature type="compositionally biased region" description="Low complexity" evidence="9">
    <location>
        <begin position="1"/>
        <end position="17"/>
    </location>
</feature>
<evidence type="ECO:0000256" key="2">
    <source>
        <dbReference type="ARBA" id="ARBA00007025"/>
    </source>
</evidence>
<feature type="compositionally biased region" description="Acidic residues" evidence="9">
    <location>
        <begin position="626"/>
        <end position="642"/>
    </location>
</feature>
<dbReference type="GO" id="GO:0016787">
    <property type="term" value="F:hydrolase activity"/>
    <property type="evidence" value="ECO:0007669"/>
    <property type="project" value="UniProtKB-KW"/>
</dbReference>
<dbReference type="InterPro" id="IPR000330">
    <property type="entry name" value="SNF2_N"/>
</dbReference>